<evidence type="ECO:0000313" key="5">
    <source>
        <dbReference type="Proteomes" id="UP000178873"/>
    </source>
</evidence>
<dbReference type="InterPro" id="IPR001296">
    <property type="entry name" value="Glyco_trans_1"/>
</dbReference>
<dbReference type="STRING" id="1802301.A2664_00890"/>
<dbReference type="SUPFAM" id="SSF53756">
    <property type="entry name" value="UDP-Glycosyltransferase/glycogen phosphorylase"/>
    <property type="match status" value="1"/>
</dbReference>
<dbReference type="Proteomes" id="UP000178873">
    <property type="component" value="Unassembled WGS sequence"/>
</dbReference>
<dbReference type="CDD" id="cd03801">
    <property type="entry name" value="GT4_PimA-like"/>
    <property type="match status" value="1"/>
</dbReference>
<keyword evidence="1" id="KW-0328">Glycosyltransferase</keyword>
<proteinExistence type="predicted"/>
<organism evidence="4 5">
    <name type="scientific">Candidatus Taylorbacteria bacterium RIFCSPHIGHO2_01_FULL_46_22b</name>
    <dbReference type="NCBI Taxonomy" id="1802301"/>
    <lineage>
        <taxon>Bacteria</taxon>
        <taxon>Candidatus Tayloriibacteriota</taxon>
    </lineage>
</organism>
<dbReference type="PANTHER" id="PTHR12526:SF510">
    <property type="entry name" value="D-INOSITOL 3-PHOSPHATE GLYCOSYLTRANSFERASE"/>
    <property type="match status" value="1"/>
</dbReference>
<dbReference type="EMBL" id="MHRF01000005">
    <property type="protein sequence ID" value="OHA18485.1"/>
    <property type="molecule type" value="Genomic_DNA"/>
</dbReference>
<dbReference type="AlphaFoldDB" id="A0A1G2M3M9"/>
<dbReference type="GO" id="GO:0016757">
    <property type="term" value="F:glycosyltransferase activity"/>
    <property type="evidence" value="ECO:0007669"/>
    <property type="project" value="UniProtKB-KW"/>
</dbReference>
<dbReference type="Pfam" id="PF00534">
    <property type="entry name" value="Glycos_transf_1"/>
    <property type="match status" value="1"/>
</dbReference>
<evidence type="ECO:0000256" key="1">
    <source>
        <dbReference type="ARBA" id="ARBA00022676"/>
    </source>
</evidence>
<comment type="caution">
    <text evidence="4">The sequence shown here is derived from an EMBL/GenBank/DDBJ whole genome shotgun (WGS) entry which is preliminary data.</text>
</comment>
<evidence type="ECO:0000259" key="3">
    <source>
        <dbReference type="Pfam" id="PF00534"/>
    </source>
</evidence>
<accession>A0A1G2M3M9</accession>
<sequence length="383" mass="42939">MISVISIGTDRKVFEEGSAVRERLLRQRTEFTELHVIVFAKRSLGLRVEQLGNLWLYPTNSLSKWLYVRDAAVLARALITQRGLTARTAVVTVQDPSECGLAGFFATRKSGLPLHIQIHTDVLDPEFAKLSRLNRIRVRIARFILPRARGIRVVSERIKRSLLISGANGTVAVSVLPVFSAQAAEWGLKPLRRFKKGEHPNKLVFMVSRLEPEKDFSTALEATARARRSGAPIRLVIIGEGSERQRILEERRALNIETSVDIELWQSDVAAFYRVADVILVTSRFEGYGLVLLEAAAHGQPVITTNVGIARELVTTPYERFVCPVGDAECIAKGLVELAQDAELRRKYGTALRANAKKLLFSEEEYIKRYRANIEQCIAKPVQ</sequence>
<name>A0A1G2M3M9_9BACT</name>
<feature type="domain" description="Glycosyl transferase family 1" evidence="3">
    <location>
        <begin position="193"/>
        <end position="351"/>
    </location>
</feature>
<dbReference type="Gene3D" id="3.40.50.2000">
    <property type="entry name" value="Glycogen Phosphorylase B"/>
    <property type="match status" value="2"/>
</dbReference>
<reference evidence="4 5" key="1">
    <citation type="journal article" date="2016" name="Nat. Commun.">
        <title>Thousands of microbial genomes shed light on interconnected biogeochemical processes in an aquifer system.</title>
        <authorList>
            <person name="Anantharaman K."/>
            <person name="Brown C.T."/>
            <person name="Hug L.A."/>
            <person name="Sharon I."/>
            <person name="Castelle C.J."/>
            <person name="Probst A.J."/>
            <person name="Thomas B.C."/>
            <person name="Singh A."/>
            <person name="Wilkins M.J."/>
            <person name="Karaoz U."/>
            <person name="Brodie E.L."/>
            <person name="Williams K.H."/>
            <person name="Hubbard S.S."/>
            <person name="Banfield J.F."/>
        </authorList>
    </citation>
    <scope>NUCLEOTIDE SEQUENCE [LARGE SCALE GENOMIC DNA]</scope>
</reference>
<keyword evidence="2" id="KW-0808">Transferase</keyword>
<evidence type="ECO:0000256" key="2">
    <source>
        <dbReference type="ARBA" id="ARBA00022679"/>
    </source>
</evidence>
<gene>
    <name evidence="4" type="ORF">A2664_00890</name>
</gene>
<dbReference type="PANTHER" id="PTHR12526">
    <property type="entry name" value="GLYCOSYLTRANSFERASE"/>
    <property type="match status" value="1"/>
</dbReference>
<protein>
    <recommendedName>
        <fullName evidence="3">Glycosyl transferase family 1 domain-containing protein</fullName>
    </recommendedName>
</protein>
<evidence type="ECO:0000313" key="4">
    <source>
        <dbReference type="EMBL" id="OHA18485.1"/>
    </source>
</evidence>